<feature type="signal peptide" evidence="7">
    <location>
        <begin position="1"/>
        <end position="24"/>
    </location>
</feature>
<accession>A0A514CI27</accession>
<dbReference type="GO" id="GO:0005975">
    <property type="term" value="P:carbohydrate metabolic process"/>
    <property type="evidence" value="ECO:0007669"/>
    <property type="project" value="InterPro"/>
</dbReference>
<dbReference type="Gene3D" id="3.40.710.10">
    <property type="entry name" value="DD-peptidase/beta-lactamase superfamily"/>
    <property type="match status" value="1"/>
</dbReference>
<comment type="similarity">
    <text evidence="2">Belongs to the glycosyl hydrolase 3 family.</text>
</comment>
<sequence length="989" mass="110025">MKYHLLKSGLLSLLLLAGIGKAEAQTDSPETGVPFLRAESTWADSVFKTLSPGERIAQLIMIPVYSNRDRSYEDSIAQLVEQYKVGGLIFFQGGPGRQASMTNRYQRISDVPLMVSIDAEWGLGMRLDSTMSFPYQMALGGIEDEVLIYKMGKEIARQCKRIGVNVNFAPVVDINNNANNPVIGFRSFGEEKENVTAKAMAYMKGMQDEHVLANAKHFPGHGDTDVDSHVGLPLISFSRERLENTELYPFKELMDNGLGSVMVAHMSIPVLDDTPNLASTLSKPIVTDLLKGEMGYEGLVFTDALNMQGVAKFYPPGIVDVKALLAGNDMLLNTMDVKTTIQEVKKAIQNGEITQEEVDRRVMKVLKAKDWQGLSDYTPVSMEHIHEDLNTSEARYLNRQLVEASITLLRNEKEILPIKNLAEEKPAYVALGAEEETAFQKGLNRYVEADQFFVPKETSLSKLEDLLEELQDYSKVIVGVHNLGLKASVKNFGITAEMNVFLKELIHTKSTVVAVFGNVYSLDKLEDLEKASAVIAAYQESELTQDVASQLVFGGVGAKGKLPVTINRHFKTGDGLVTKEGFRFSYVEPEAVGIAEQDLDGIQTLVEQAIHEKAIPGASVLVAKDGKVFYQKAFGYHTYEKEVPVQITDLYDLASVTKISTALAALMELRGDGKFDENKTLGTYLPMARGTNKEDLVYRDILTHQAGLTSWIAFWKSTVRKNGSFKWFTFKDLPSKRFPIKVADHLYIHRHYADKIYKEIMKSPVSAEKKYVYSDLSFILAPKVVESVTGQGFVDYLNETIYDHLGASTLTFNPYKQYPLDRIVPTEYDSLFRRQLLHGTVHDEGASMLGGISGHAGLFGNSNDLAKLMQLYLNDGEYAGETLIKGNTVSEFGKCQFCPGNYRALGFDRPRKPGDPEGNSAPSAPASSFGHTGFTGTYAWVDPENKLVYIFLSNRVHTTRENTKLYQLNTRTNVLEEVYQAMKGVMSIE</sequence>
<dbReference type="GO" id="GO:0009254">
    <property type="term" value="P:peptidoglycan turnover"/>
    <property type="evidence" value="ECO:0007669"/>
    <property type="project" value="TreeGrafter"/>
</dbReference>
<dbReference type="InterPro" id="IPR050226">
    <property type="entry name" value="NagZ_Beta-hexosaminidase"/>
</dbReference>
<dbReference type="EC" id="3.2.1.52" evidence="3"/>
<dbReference type="Pfam" id="PF00933">
    <property type="entry name" value="Glyco_hydro_3"/>
    <property type="match status" value="1"/>
</dbReference>
<dbReference type="Gene3D" id="3.20.20.300">
    <property type="entry name" value="Glycoside hydrolase, family 3, N-terminal domain"/>
    <property type="match status" value="1"/>
</dbReference>
<dbReference type="Pfam" id="PF00144">
    <property type="entry name" value="Beta-lactamase"/>
    <property type="match status" value="1"/>
</dbReference>
<evidence type="ECO:0000259" key="8">
    <source>
        <dbReference type="Pfam" id="PF00144"/>
    </source>
</evidence>
<proteinExistence type="inferred from homology"/>
<evidence type="ECO:0000256" key="5">
    <source>
        <dbReference type="ARBA" id="ARBA00023295"/>
    </source>
</evidence>
<dbReference type="GO" id="GO:0004563">
    <property type="term" value="F:beta-N-acetylhexosaminidase activity"/>
    <property type="evidence" value="ECO:0007669"/>
    <property type="project" value="UniProtKB-EC"/>
</dbReference>
<dbReference type="Proteomes" id="UP000316614">
    <property type="component" value="Chromosome"/>
</dbReference>
<feature type="domain" description="Beta-lactamase-related" evidence="8">
    <location>
        <begin position="603"/>
        <end position="965"/>
    </location>
</feature>
<name>A0A514CI27_9BACT</name>
<dbReference type="OrthoDB" id="9805821at2"/>
<feature type="chain" id="PRO_5021760006" description="beta-N-acetylhexosaminidase" evidence="7">
    <location>
        <begin position="25"/>
        <end position="989"/>
    </location>
</feature>
<comment type="catalytic activity">
    <reaction evidence="1">
        <text>Hydrolysis of terminal non-reducing N-acetyl-D-hexosamine residues in N-acetyl-beta-D-hexosaminides.</text>
        <dbReference type="EC" id="3.2.1.52"/>
    </reaction>
</comment>
<dbReference type="InterPro" id="IPR001466">
    <property type="entry name" value="Beta-lactam-related"/>
</dbReference>
<evidence type="ECO:0000259" key="9">
    <source>
        <dbReference type="Pfam" id="PF00933"/>
    </source>
</evidence>
<keyword evidence="11" id="KW-1185">Reference proteome</keyword>
<gene>
    <name evidence="10" type="ORF">FKX85_09710</name>
</gene>
<evidence type="ECO:0000313" key="11">
    <source>
        <dbReference type="Proteomes" id="UP000316614"/>
    </source>
</evidence>
<dbReference type="RefSeq" id="WP_141614539.1">
    <property type="nucleotide sequence ID" value="NZ_CP041253.1"/>
</dbReference>
<dbReference type="InterPro" id="IPR036962">
    <property type="entry name" value="Glyco_hydro_3_N_sf"/>
</dbReference>
<evidence type="ECO:0000256" key="7">
    <source>
        <dbReference type="SAM" id="SignalP"/>
    </source>
</evidence>
<keyword evidence="7" id="KW-0732">Signal</keyword>
<evidence type="ECO:0000256" key="4">
    <source>
        <dbReference type="ARBA" id="ARBA00022801"/>
    </source>
</evidence>
<feature type="domain" description="Glycoside hydrolase family 3 N-terminal" evidence="9">
    <location>
        <begin position="54"/>
        <end position="367"/>
    </location>
</feature>
<evidence type="ECO:0000256" key="1">
    <source>
        <dbReference type="ARBA" id="ARBA00001231"/>
    </source>
</evidence>
<dbReference type="EMBL" id="CP041253">
    <property type="protein sequence ID" value="QDH79294.1"/>
    <property type="molecule type" value="Genomic_DNA"/>
</dbReference>
<dbReference type="KEGG" id="echi:FKX85_09710"/>
<feature type="region of interest" description="Disordered" evidence="6">
    <location>
        <begin position="908"/>
        <end position="928"/>
    </location>
</feature>
<dbReference type="PROSITE" id="PS00775">
    <property type="entry name" value="GLYCOSYL_HYDROL_F3"/>
    <property type="match status" value="1"/>
</dbReference>
<dbReference type="SUPFAM" id="SSF56601">
    <property type="entry name" value="beta-lactamase/transpeptidase-like"/>
    <property type="match status" value="1"/>
</dbReference>
<dbReference type="InterPro" id="IPR012338">
    <property type="entry name" value="Beta-lactam/transpept-like"/>
</dbReference>
<evidence type="ECO:0000313" key="10">
    <source>
        <dbReference type="EMBL" id="QDH79294.1"/>
    </source>
</evidence>
<dbReference type="InterPro" id="IPR001764">
    <property type="entry name" value="Glyco_hydro_3_N"/>
</dbReference>
<dbReference type="Gene3D" id="3.40.50.1700">
    <property type="entry name" value="Glycoside hydrolase family 3 C-terminal domain"/>
    <property type="match status" value="1"/>
</dbReference>
<reference evidence="10 11" key="1">
    <citation type="submission" date="2019-06" db="EMBL/GenBank/DDBJ databases">
        <title>Echinicola alkalisoli sp. nov. isolated from saline soil.</title>
        <authorList>
            <person name="Sun J.-Q."/>
            <person name="Xu L."/>
        </authorList>
    </citation>
    <scope>NUCLEOTIDE SEQUENCE [LARGE SCALE GENOMIC DNA]</scope>
    <source>
        <strain evidence="10 11">LN3S3</strain>
    </source>
</reference>
<dbReference type="PANTHER" id="PTHR30480">
    <property type="entry name" value="BETA-HEXOSAMINIDASE-RELATED"/>
    <property type="match status" value="1"/>
</dbReference>
<evidence type="ECO:0000256" key="6">
    <source>
        <dbReference type="SAM" id="MobiDB-lite"/>
    </source>
</evidence>
<dbReference type="SUPFAM" id="SSF51445">
    <property type="entry name" value="(Trans)glycosidases"/>
    <property type="match status" value="1"/>
</dbReference>
<evidence type="ECO:0000256" key="3">
    <source>
        <dbReference type="ARBA" id="ARBA00012663"/>
    </source>
</evidence>
<protein>
    <recommendedName>
        <fullName evidence="3">beta-N-acetylhexosaminidase</fullName>
        <ecNumber evidence="3">3.2.1.52</ecNumber>
    </recommendedName>
</protein>
<organism evidence="10 11">
    <name type="scientific">Echinicola soli</name>
    <dbReference type="NCBI Taxonomy" id="2591634"/>
    <lineage>
        <taxon>Bacteria</taxon>
        <taxon>Pseudomonadati</taxon>
        <taxon>Bacteroidota</taxon>
        <taxon>Cytophagia</taxon>
        <taxon>Cytophagales</taxon>
        <taxon>Cyclobacteriaceae</taxon>
        <taxon>Echinicola</taxon>
    </lineage>
</organism>
<dbReference type="SUPFAM" id="SSF52279">
    <property type="entry name" value="Beta-D-glucan exohydrolase, C-terminal domain"/>
    <property type="match status" value="1"/>
</dbReference>
<keyword evidence="5" id="KW-0326">Glycosidase</keyword>
<keyword evidence="4 10" id="KW-0378">Hydrolase</keyword>
<dbReference type="InterPro" id="IPR017853">
    <property type="entry name" value="GH"/>
</dbReference>
<dbReference type="InterPro" id="IPR036881">
    <property type="entry name" value="Glyco_hydro_3_C_sf"/>
</dbReference>
<dbReference type="PANTHER" id="PTHR30480:SF13">
    <property type="entry name" value="BETA-HEXOSAMINIDASE"/>
    <property type="match status" value="1"/>
</dbReference>
<dbReference type="AlphaFoldDB" id="A0A514CI27"/>
<dbReference type="InterPro" id="IPR019800">
    <property type="entry name" value="Glyco_hydro_3_AS"/>
</dbReference>
<evidence type="ECO:0000256" key="2">
    <source>
        <dbReference type="ARBA" id="ARBA00005336"/>
    </source>
</evidence>